<reference evidence="2" key="1">
    <citation type="submission" date="2016-10" db="EMBL/GenBank/DDBJ databases">
        <authorList>
            <person name="Varghese N."/>
            <person name="Submissions S."/>
        </authorList>
    </citation>
    <scope>NUCLEOTIDE SEQUENCE [LARGE SCALE GENOMIC DNA]</scope>
    <source>
        <strain evidence="2">LMG 24000</strain>
    </source>
</reference>
<proteinExistence type="predicted"/>
<dbReference type="Proteomes" id="UP000198638">
    <property type="component" value="Unassembled WGS sequence"/>
</dbReference>
<organism evidence="1 2">
    <name type="scientific">Paraburkholderia sartisoli</name>
    <dbReference type="NCBI Taxonomy" id="83784"/>
    <lineage>
        <taxon>Bacteria</taxon>
        <taxon>Pseudomonadati</taxon>
        <taxon>Pseudomonadota</taxon>
        <taxon>Betaproteobacteria</taxon>
        <taxon>Burkholderiales</taxon>
        <taxon>Burkholderiaceae</taxon>
        <taxon>Paraburkholderia</taxon>
    </lineage>
</organism>
<accession>A0A1H4B0I8</accession>
<dbReference type="AlphaFoldDB" id="A0A1H4B0I8"/>
<name>A0A1H4B0I8_9BURK</name>
<protein>
    <submittedName>
        <fullName evidence="1">Uncharacterized protein</fullName>
    </submittedName>
</protein>
<gene>
    <name evidence="1" type="ORF">SAMN05192564_1011403</name>
</gene>
<evidence type="ECO:0000313" key="1">
    <source>
        <dbReference type="EMBL" id="SEA41653.1"/>
    </source>
</evidence>
<dbReference type="EMBL" id="FNRQ01000001">
    <property type="protein sequence ID" value="SEA41653.1"/>
    <property type="molecule type" value="Genomic_DNA"/>
</dbReference>
<sequence length="95" mass="10934">MNTRERSLRNLVESWLGSERTEDIRVTRYSRIGRKVRRHVCVEAVRESGTLTIVFFRHDDGSWCVFPPAPRTPVMGAALHTYAFLRGTPEIACRS</sequence>
<dbReference type="STRING" id="83784.SAMN05192564_1011403"/>
<keyword evidence="2" id="KW-1185">Reference proteome</keyword>
<evidence type="ECO:0000313" key="2">
    <source>
        <dbReference type="Proteomes" id="UP000198638"/>
    </source>
</evidence>